<sequence length="121" mass="13634">MLCPLMRNYSMVDCNDSNENHSHQQHSYGRESSSNPMATIETASPKSIKSLDLVHVVAPETPTDGDKIDLKHISMALMRLLYPKGKKSTHSFAMMRGDPNQHNHNRIAFNMNVPPRFGTLD</sequence>
<feature type="region of interest" description="Disordered" evidence="1">
    <location>
        <begin position="16"/>
        <end position="39"/>
    </location>
</feature>
<dbReference type="Proteomes" id="UP000616769">
    <property type="component" value="Unassembled WGS sequence"/>
</dbReference>
<dbReference type="AlphaFoldDB" id="A0A132AD88"/>
<dbReference type="VEuPathDB" id="VectorBase:SSCA006456"/>
<dbReference type="OrthoDB" id="6127067at2759"/>
<accession>A0A132AD88</accession>
<evidence type="ECO:0000256" key="1">
    <source>
        <dbReference type="SAM" id="MobiDB-lite"/>
    </source>
</evidence>
<protein>
    <submittedName>
        <fullName evidence="2">Uncharacterized protein</fullName>
    </submittedName>
</protein>
<comment type="caution">
    <text evidence="2">The sequence shown here is derived from an EMBL/GenBank/DDBJ whole genome shotgun (WGS) entry which is preliminary data.</text>
</comment>
<reference evidence="2 3" key="1">
    <citation type="journal article" date="2015" name="Parasit. Vectors">
        <title>Draft genome of the scabies mite.</title>
        <authorList>
            <person name="Rider S.D.Jr."/>
            <person name="Morgan M.S."/>
            <person name="Arlian L.G."/>
        </authorList>
    </citation>
    <scope>NUCLEOTIDE SEQUENCE [LARGE SCALE GENOMIC DNA]</scope>
    <source>
        <strain evidence="2">Arlian Lab</strain>
    </source>
</reference>
<organism evidence="2 3">
    <name type="scientific">Sarcoptes scabiei</name>
    <name type="common">Itch mite</name>
    <name type="synonym">Acarus scabiei</name>
    <dbReference type="NCBI Taxonomy" id="52283"/>
    <lineage>
        <taxon>Eukaryota</taxon>
        <taxon>Metazoa</taxon>
        <taxon>Ecdysozoa</taxon>
        <taxon>Arthropoda</taxon>
        <taxon>Chelicerata</taxon>
        <taxon>Arachnida</taxon>
        <taxon>Acari</taxon>
        <taxon>Acariformes</taxon>
        <taxon>Sarcoptiformes</taxon>
        <taxon>Astigmata</taxon>
        <taxon>Psoroptidia</taxon>
        <taxon>Sarcoptoidea</taxon>
        <taxon>Sarcoptidae</taxon>
        <taxon>Sarcoptinae</taxon>
        <taxon>Sarcoptes</taxon>
    </lineage>
</organism>
<name>A0A132AD88_SARSC</name>
<dbReference type="EMBL" id="JXLN01012495">
    <property type="protein sequence ID" value="KPM08545.1"/>
    <property type="molecule type" value="Genomic_DNA"/>
</dbReference>
<proteinExistence type="predicted"/>
<gene>
    <name evidence="2" type="ORF">QR98_0070670</name>
</gene>
<evidence type="ECO:0000313" key="3">
    <source>
        <dbReference type="Proteomes" id="UP000616769"/>
    </source>
</evidence>
<feature type="compositionally biased region" description="Polar residues" evidence="1">
    <location>
        <begin position="25"/>
        <end position="39"/>
    </location>
</feature>
<evidence type="ECO:0000313" key="2">
    <source>
        <dbReference type="EMBL" id="KPM08545.1"/>
    </source>
</evidence>